<keyword evidence="1" id="KW-0175">Coiled coil</keyword>
<feature type="coiled-coil region" evidence="1">
    <location>
        <begin position="46"/>
        <end position="76"/>
    </location>
</feature>
<evidence type="ECO:0000256" key="1">
    <source>
        <dbReference type="SAM" id="Coils"/>
    </source>
</evidence>
<evidence type="ECO:0000313" key="3">
    <source>
        <dbReference type="Proteomes" id="UP001152622"/>
    </source>
</evidence>
<organism evidence="2 3">
    <name type="scientific">Synaphobranchus kaupii</name>
    <name type="common">Kaup's arrowtooth eel</name>
    <dbReference type="NCBI Taxonomy" id="118154"/>
    <lineage>
        <taxon>Eukaryota</taxon>
        <taxon>Metazoa</taxon>
        <taxon>Chordata</taxon>
        <taxon>Craniata</taxon>
        <taxon>Vertebrata</taxon>
        <taxon>Euteleostomi</taxon>
        <taxon>Actinopterygii</taxon>
        <taxon>Neopterygii</taxon>
        <taxon>Teleostei</taxon>
        <taxon>Anguilliformes</taxon>
        <taxon>Synaphobranchidae</taxon>
        <taxon>Synaphobranchus</taxon>
    </lineage>
</organism>
<protein>
    <submittedName>
        <fullName evidence="2">Uncharacterized protein</fullName>
    </submittedName>
</protein>
<proteinExistence type="predicted"/>
<reference evidence="2" key="1">
    <citation type="journal article" date="2023" name="Science">
        <title>Genome structures resolve the early diversification of teleost fishes.</title>
        <authorList>
            <person name="Parey E."/>
            <person name="Louis A."/>
            <person name="Montfort J."/>
            <person name="Bouchez O."/>
            <person name="Roques C."/>
            <person name="Iampietro C."/>
            <person name="Lluch J."/>
            <person name="Castinel A."/>
            <person name="Donnadieu C."/>
            <person name="Desvignes T."/>
            <person name="Floi Bucao C."/>
            <person name="Jouanno E."/>
            <person name="Wen M."/>
            <person name="Mejri S."/>
            <person name="Dirks R."/>
            <person name="Jansen H."/>
            <person name="Henkel C."/>
            <person name="Chen W.J."/>
            <person name="Zahm M."/>
            <person name="Cabau C."/>
            <person name="Klopp C."/>
            <person name="Thompson A.W."/>
            <person name="Robinson-Rechavi M."/>
            <person name="Braasch I."/>
            <person name="Lecointre G."/>
            <person name="Bobe J."/>
            <person name="Postlethwait J.H."/>
            <person name="Berthelot C."/>
            <person name="Roest Crollius H."/>
            <person name="Guiguen Y."/>
        </authorList>
    </citation>
    <scope>NUCLEOTIDE SEQUENCE</scope>
    <source>
        <strain evidence="2">WJC10195</strain>
    </source>
</reference>
<dbReference type="Proteomes" id="UP001152622">
    <property type="component" value="Chromosome 8"/>
</dbReference>
<evidence type="ECO:0000313" key="2">
    <source>
        <dbReference type="EMBL" id="KAJ8352052.1"/>
    </source>
</evidence>
<dbReference type="EMBL" id="JAINUF010000008">
    <property type="protein sequence ID" value="KAJ8352052.1"/>
    <property type="molecule type" value="Genomic_DNA"/>
</dbReference>
<gene>
    <name evidence="2" type="ORF">SKAU_G00235280</name>
</gene>
<comment type="caution">
    <text evidence="2">The sequence shown here is derived from an EMBL/GenBank/DDBJ whole genome shotgun (WGS) entry which is preliminary data.</text>
</comment>
<name>A0A9Q1F6E1_SYNKA</name>
<accession>A0A9Q1F6E1</accession>
<sequence>MDPGCIIYKLDVFSSFEDLKITSPGFSRQAFAKWLEQRTLRFGRTCQKAVEEAARLSELKEELNCSEETALQWTADVQQWAICDSNKLRHRLRQKLAEEKRRLSSNSEIQHTFC</sequence>
<dbReference type="AlphaFoldDB" id="A0A9Q1F6E1"/>
<keyword evidence="3" id="KW-1185">Reference proteome</keyword>